<dbReference type="InterPro" id="IPR013325">
    <property type="entry name" value="RNA_pol_sigma_r2"/>
</dbReference>
<evidence type="ECO:0000256" key="2">
    <source>
        <dbReference type="ARBA" id="ARBA00023015"/>
    </source>
</evidence>
<feature type="domain" description="RNA polymerase sigma-70 region 2" evidence="5">
    <location>
        <begin position="23"/>
        <end position="92"/>
    </location>
</feature>
<reference evidence="7 8" key="1">
    <citation type="submission" date="2024-09" db="EMBL/GenBank/DDBJ databases">
        <authorList>
            <person name="Sun Q."/>
            <person name="Mori K."/>
        </authorList>
    </citation>
    <scope>NUCLEOTIDE SEQUENCE [LARGE SCALE GENOMIC DNA]</scope>
    <source>
        <strain evidence="7 8">CECT 8365</strain>
    </source>
</reference>
<comment type="similarity">
    <text evidence="1">Belongs to the sigma-70 factor family. ECF subfamily.</text>
</comment>
<dbReference type="InterPro" id="IPR039425">
    <property type="entry name" value="RNA_pol_sigma-70-like"/>
</dbReference>
<feature type="domain" description="RNA polymerase sigma factor 70 region 4 type 2" evidence="6">
    <location>
        <begin position="128"/>
        <end position="176"/>
    </location>
</feature>
<dbReference type="SUPFAM" id="SSF88946">
    <property type="entry name" value="Sigma2 domain of RNA polymerase sigma factors"/>
    <property type="match status" value="1"/>
</dbReference>
<dbReference type="EMBL" id="JBHMFE010000022">
    <property type="protein sequence ID" value="MFB9110318.1"/>
    <property type="molecule type" value="Genomic_DNA"/>
</dbReference>
<sequence>MKLSDRHLLELIAEKDEKSFNEFYKRYSSLLYKWALNRIGNADITNDIAQDFWSTLWLNPQKIKTNSEGSAKNFMLHFYTFRILDYLRANKKQKEKTVVGEEQLNALENTLSYTHILEDIQEQEIYDLIEEVLLDLPELTRQVFEYRWRKQYSIQETSQKLNLDEKGVYNRTFVALTAIRNKVNVMLEDEKGIDNPKTLLGLAVLLNLF</sequence>
<evidence type="ECO:0000256" key="4">
    <source>
        <dbReference type="ARBA" id="ARBA00023163"/>
    </source>
</evidence>
<dbReference type="Pfam" id="PF08281">
    <property type="entry name" value="Sigma70_r4_2"/>
    <property type="match status" value="1"/>
</dbReference>
<dbReference type="Gene3D" id="1.10.10.10">
    <property type="entry name" value="Winged helix-like DNA-binding domain superfamily/Winged helix DNA-binding domain"/>
    <property type="match status" value="1"/>
</dbReference>
<evidence type="ECO:0000313" key="7">
    <source>
        <dbReference type="EMBL" id="MFB9110318.1"/>
    </source>
</evidence>
<dbReference type="NCBIfam" id="TIGR02937">
    <property type="entry name" value="sigma70-ECF"/>
    <property type="match status" value="1"/>
</dbReference>
<dbReference type="PANTHER" id="PTHR43133:SF46">
    <property type="entry name" value="RNA POLYMERASE SIGMA-70 FACTOR ECF SUBFAMILY"/>
    <property type="match status" value="1"/>
</dbReference>
<comment type="caution">
    <text evidence="7">The sequence shown here is derived from an EMBL/GenBank/DDBJ whole genome shotgun (WGS) entry which is preliminary data.</text>
</comment>
<dbReference type="InterPro" id="IPR007627">
    <property type="entry name" value="RNA_pol_sigma70_r2"/>
</dbReference>
<dbReference type="Pfam" id="PF04542">
    <property type="entry name" value="Sigma70_r2"/>
    <property type="match status" value="1"/>
</dbReference>
<dbReference type="Gene3D" id="1.10.1740.10">
    <property type="match status" value="1"/>
</dbReference>
<dbReference type="InterPro" id="IPR013249">
    <property type="entry name" value="RNA_pol_sigma70_r4_t2"/>
</dbReference>
<evidence type="ECO:0000313" key="8">
    <source>
        <dbReference type="Proteomes" id="UP001589562"/>
    </source>
</evidence>
<evidence type="ECO:0000256" key="3">
    <source>
        <dbReference type="ARBA" id="ARBA00023082"/>
    </source>
</evidence>
<dbReference type="InterPro" id="IPR013324">
    <property type="entry name" value="RNA_pol_sigma_r3/r4-like"/>
</dbReference>
<dbReference type="RefSeq" id="WP_278008846.1">
    <property type="nucleotide sequence ID" value="NZ_CP121112.1"/>
</dbReference>
<dbReference type="InterPro" id="IPR014284">
    <property type="entry name" value="RNA_pol_sigma-70_dom"/>
</dbReference>
<keyword evidence="8" id="KW-1185">Reference proteome</keyword>
<name>A0ABV5HEI4_9FLAO</name>
<evidence type="ECO:0000256" key="1">
    <source>
        <dbReference type="ARBA" id="ARBA00010641"/>
    </source>
</evidence>
<dbReference type="PANTHER" id="PTHR43133">
    <property type="entry name" value="RNA POLYMERASE ECF-TYPE SIGMA FACTO"/>
    <property type="match status" value="1"/>
</dbReference>
<dbReference type="Proteomes" id="UP001589562">
    <property type="component" value="Unassembled WGS sequence"/>
</dbReference>
<dbReference type="SUPFAM" id="SSF88659">
    <property type="entry name" value="Sigma3 and sigma4 domains of RNA polymerase sigma factors"/>
    <property type="match status" value="1"/>
</dbReference>
<evidence type="ECO:0000259" key="5">
    <source>
        <dbReference type="Pfam" id="PF04542"/>
    </source>
</evidence>
<keyword evidence="3" id="KW-0731">Sigma factor</keyword>
<dbReference type="InterPro" id="IPR036388">
    <property type="entry name" value="WH-like_DNA-bd_sf"/>
</dbReference>
<evidence type="ECO:0000259" key="6">
    <source>
        <dbReference type="Pfam" id="PF08281"/>
    </source>
</evidence>
<protein>
    <submittedName>
        <fullName evidence="7">RNA polymerase sigma factor</fullName>
    </submittedName>
</protein>
<proteinExistence type="inferred from homology"/>
<accession>A0ABV5HEI4</accession>
<keyword evidence="4" id="KW-0804">Transcription</keyword>
<organism evidence="7 8">
    <name type="scientific">Flavobacterium gyeonganense</name>
    <dbReference type="NCBI Taxonomy" id="1310418"/>
    <lineage>
        <taxon>Bacteria</taxon>
        <taxon>Pseudomonadati</taxon>
        <taxon>Bacteroidota</taxon>
        <taxon>Flavobacteriia</taxon>
        <taxon>Flavobacteriales</taxon>
        <taxon>Flavobacteriaceae</taxon>
        <taxon>Flavobacterium</taxon>
    </lineage>
</organism>
<gene>
    <name evidence="7" type="ORF">ACFFVK_17175</name>
</gene>
<keyword evidence="2" id="KW-0805">Transcription regulation</keyword>